<keyword evidence="1" id="KW-0472">Membrane</keyword>
<accession>A0A329VHC7</accession>
<organism evidence="2 3">
    <name type="scientific">Photorhabdus laumondii subsp. clarkei</name>
    <dbReference type="NCBI Taxonomy" id="2029685"/>
    <lineage>
        <taxon>Bacteria</taxon>
        <taxon>Pseudomonadati</taxon>
        <taxon>Pseudomonadota</taxon>
        <taxon>Gammaproteobacteria</taxon>
        <taxon>Enterobacterales</taxon>
        <taxon>Morganellaceae</taxon>
        <taxon>Photorhabdus</taxon>
    </lineage>
</organism>
<name>A0A329VHC7_9GAMM</name>
<evidence type="ECO:0000256" key="1">
    <source>
        <dbReference type="SAM" id="Phobius"/>
    </source>
</evidence>
<keyword evidence="1" id="KW-0812">Transmembrane</keyword>
<evidence type="ECO:0000313" key="2">
    <source>
        <dbReference type="EMBL" id="RAW90477.1"/>
    </source>
</evidence>
<protein>
    <submittedName>
        <fullName evidence="2">Uncharacterized protein</fullName>
    </submittedName>
</protein>
<sequence>MIIIITIDCKAFFLVKYRIMMRLHLNLLINIAIFINIGVIPKGKKTFHQVDLLGDYLRLFSKFDMILRALTGVTVNPYLGSICRNNLIRS</sequence>
<feature type="transmembrane region" description="Helical" evidence="1">
    <location>
        <begin position="23"/>
        <end position="40"/>
    </location>
</feature>
<keyword evidence="1" id="KW-1133">Transmembrane helix</keyword>
<dbReference type="EMBL" id="NSCI01000016">
    <property type="protein sequence ID" value="RAW90477.1"/>
    <property type="molecule type" value="Genomic_DNA"/>
</dbReference>
<comment type="caution">
    <text evidence="2">The sequence shown here is derived from an EMBL/GenBank/DDBJ whole genome shotgun (WGS) entry which is preliminary data.</text>
</comment>
<dbReference type="Proteomes" id="UP000250870">
    <property type="component" value="Unassembled WGS sequence"/>
</dbReference>
<evidence type="ECO:0000313" key="3">
    <source>
        <dbReference type="Proteomes" id="UP000250870"/>
    </source>
</evidence>
<dbReference type="AlphaFoldDB" id="A0A329VHC7"/>
<proteinExistence type="predicted"/>
<gene>
    <name evidence="2" type="ORF">CKY01_12950</name>
</gene>
<reference evidence="2 3" key="1">
    <citation type="journal article" date="2018" name="Int. J. Syst. Evol. Microbiol.">
        <title>Whole-genome-based revisit of Photorhabdus phylogeny: proposal for the elevation of most Photorhabdus subspecies to the species level and description of one novel species Photorhabdus bodei sp. nov., and one novel subspecies Photorhabdus laumondii subsp. clarkei subsp. nov.</title>
        <authorList>
            <person name="Machado R.A.R."/>
            <person name="Wuthrich D."/>
            <person name="Kuhnert P."/>
            <person name="Arce C.C.M."/>
            <person name="Thonen L."/>
            <person name="Ruiz C."/>
            <person name="Zhang X."/>
            <person name="Robert C.A.M."/>
            <person name="Karimi J."/>
            <person name="Kamali S."/>
            <person name="Ma J."/>
            <person name="Bruggmann R."/>
            <person name="Erb M."/>
        </authorList>
    </citation>
    <scope>NUCLEOTIDE SEQUENCE [LARGE SCALE GENOMIC DNA]</scope>
    <source>
        <strain evidence="2 3">BOJ-47</strain>
    </source>
</reference>